<gene>
    <name evidence="3" type="ORF">Prudu_004133</name>
</gene>
<feature type="compositionally biased region" description="Basic and acidic residues" evidence="1">
    <location>
        <begin position="310"/>
        <end position="319"/>
    </location>
</feature>
<keyword evidence="3" id="KW-0378">Hydrolase</keyword>
<dbReference type="InterPro" id="IPR029466">
    <property type="entry name" value="NAM-associated_C"/>
</dbReference>
<evidence type="ECO:0000259" key="2">
    <source>
        <dbReference type="Pfam" id="PF14303"/>
    </source>
</evidence>
<sequence length="363" mass="42479">MALSSRWKILNKELGKWRNALAKAMDNYRSGQNRTNEMIQAQMWFGATGGGKKSFTHHECWEVVKYCKRFVIIPTGPEVVLNETPLRDSMTSDSPLDSPMSQDSPVERSRGPLVERPRRQRRREIARQNGIRIEMEQKRQEHELALDAEFAREREYLRKKDMDKTDRETMAMDTNDSSTNVVRCNRGGKKSFTHHECWEVVKYCKRFVIIPTGPEVVLNETPLRDSMTSDSPLDSPMSQDSPVEKEPRPIGRKAAKAKKKGNSSNQNSQFLEEIARQNGIRIEMEQKRQEHELALDAEFAREREYLRKKDMDKTDRETMAMDTSHMSPETKQFWKLERRDVMRRRLFRDDGPSNTDWLNDGNH</sequence>
<dbReference type="GO" id="GO:0008233">
    <property type="term" value="F:peptidase activity"/>
    <property type="evidence" value="ECO:0007669"/>
    <property type="project" value="UniProtKB-KW"/>
</dbReference>
<accession>A0A4Y1QUQ7</accession>
<dbReference type="GO" id="GO:0006508">
    <property type="term" value="P:proteolysis"/>
    <property type="evidence" value="ECO:0007669"/>
    <property type="project" value="UniProtKB-KW"/>
</dbReference>
<reference evidence="3" key="1">
    <citation type="journal article" date="2019" name="Science">
        <title>Mutation of a bHLH transcription factor allowed almond domestication.</title>
        <authorList>
            <person name="Sanchez-Perez R."/>
            <person name="Pavan S."/>
            <person name="Mazzeo R."/>
            <person name="Moldovan C."/>
            <person name="Aiese Cigliano R."/>
            <person name="Del Cueto J."/>
            <person name="Ricciardi F."/>
            <person name="Lotti C."/>
            <person name="Ricciardi L."/>
            <person name="Dicenta F."/>
            <person name="Lopez-Marques R.L."/>
            <person name="Lindberg Moller B."/>
        </authorList>
    </citation>
    <scope>NUCLEOTIDE SEQUENCE</scope>
</reference>
<dbReference type="PANTHER" id="PTHR45023:SF4">
    <property type="entry name" value="GLYCINE-RICH PROTEIN-RELATED"/>
    <property type="match status" value="1"/>
</dbReference>
<protein>
    <submittedName>
        <fullName evidence="3">OTU-like cysteine protease family protein</fullName>
    </submittedName>
</protein>
<feature type="region of interest" description="Disordered" evidence="1">
    <location>
        <begin position="310"/>
        <end position="331"/>
    </location>
</feature>
<dbReference type="Pfam" id="PF14303">
    <property type="entry name" value="NAM-associated"/>
    <property type="match status" value="1"/>
</dbReference>
<keyword evidence="3" id="KW-0645">Protease</keyword>
<feature type="compositionally biased region" description="Basic residues" evidence="1">
    <location>
        <begin position="250"/>
        <end position="261"/>
    </location>
</feature>
<organism evidence="3">
    <name type="scientific">Prunus dulcis</name>
    <name type="common">Almond</name>
    <name type="synonym">Amygdalus dulcis</name>
    <dbReference type="NCBI Taxonomy" id="3755"/>
    <lineage>
        <taxon>Eukaryota</taxon>
        <taxon>Viridiplantae</taxon>
        <taxon>Streptophyta</taxon>
        <taxon>Embryophyta</taxon>
        <taxon>Tracheophyta</taxon>
        <taxon>Spermatophyta</taxon>
        <taxon>Magnoliopsida</taxon>
        <taxon>eudicotyledons</taxon>
        <taxon>Gunneridae</taxon>
        <taxon>Pentapetalae</taxon>
        <taxon>rosids</taxon>
        <taxon>fabids</taxon>
        <taxon>Rosales</taxon>
        <taxon>Rosaceae</taxon>
        <taxon>Amygdaloideae</taxon>
        <taxon>Amygdaleae</taxon>
        <taxon>Prunus</taxon>
    </lineage>
</organism>
<feature type="domain" description="No apical meristem-associated C-terminal" evidence="2">
    <location>
        <begin position="190"/>
        <end position="340"/>
    </location>
</feature>
<feature type="compositionally biased region" description="Polar residues" evidence="1">
    <location>
        <begin position="89"/>
        <end position="104"/>
    </location>
</feature>
<dbReference type="PANTHER" id="PTHR45023">
    <property type="match status" value="1"/>
</dbReference>
<evidence type="ECO:0000256" key="1">
    <source>
        <dbReference type="SAM" id="MobiDB-lite"/>
    </source>
</evidence>
<dbReference type="EMBL" id="AP019297">
    <property type="protein sequence ID" value="BBG95556.1"/>
    <property type="molecule type" value="Genomic_DNA"/>
</dbReference>
<feature type="region of interest" description="Disordered" evidence="1">
    <location>
        <begin position="221"/>
        <end position="267"/>
    </location>
</feature>
<feature type="region of interest" description="Disordered" evidence="1">
    <location>
        <begin position="83"/>
        <end position="124"/>
    </location>
</feature>
<proteinExistence type="predicted"/>
<feature type="compositionally biased region" description="Polar residues" evidence="1">
    <location>
        <begin position="226"/>
        <end position="241"/>
    </location>
</feature>
<name>A0A4Y1QUQ7_PRUDU</name>
<feature type="compositionally biased region" description="Basic and acidic residues" evidence="1">
    <location>
        <begin position="105"/>
        <end position="117"/>
    </location>
</feature>
<evidence type="ECO:0000313" key="3">
    <source>
        <dbReference type="EMBL" id="BBG95556.1"/>
    </source>
</evidence>
<dbReference type="AlphaFoldDB" id="A0A4Y1QUQ7"/>